<comment type="caution">
    <text evidence="1">The sequence shown here is derived from an EMBL/GenBank/DDBJ whole genome shotgun (WGS) entry which is preliminary data.</text>
</comment>
<reference evidence="2" key="1">
    <citation type="journal article" date="2019" name="Int. J. Syst. Evol. Microbiol.">
        <title>The Global Catalogue of Microorganisms (GCM) 10K type strain sequencing project: providing services to taxonomists for standard genome sequencing and annotation.</title>
        <authorList>
            <consortium name="The Broad Institute Genomics Platform"/>
            <consortium name="The Broad Institute Genome Sequencing Center for Infectious Disease"/>
            <person name="Wu L."/>
            <person name="Ma J."/>
        </authorList>
    </citation>
    <scope>NUCLEOTIDE SEQUENCE [LARGE SCALE GENOMIC DNA]</scope>
    <source>
        <strain evidence="2">CECT 8482</strain>
    </source>
</reference>
<proteinExistence type="predicted"/>
<accession>A0ABT8D937</accession>
<organism evidence="1 2">
    <name type="scientific">Paracoccus cavernae</name>
    <dbReference type="NCBI Taxonomy" id="1571207"/>
    <lineage>
        <taxon>Bacteria</taxon>
        <taxon>Pseudomonadati</taxon>
        <taxon>Pseudomonadota</taxon>
        <taxon>Alphaproteobacteria</taxon>
        <taxon>Rhodobacterales</taxon>
        <taxon>Paracoccaceae</taxon>
        <taxon>Paracoccus</taxon>
    </lineage>
</organism>
<evidence type="ECO:0000313" key="2">
    <source>
        <dbReference type="Proteomes" id="UP001243846"/>
    </source>
</evidence>
<sequence length="90" mass="9851">MGLAREALGNIIMPGVPVSDERLADMRADAEVYIAENQISPDDIGLAQRLVRDLDAKTGGKVSTYLIDTGMGNDPRAIQRAVEIAKRRYH</sequence>
<dbReference type="EMBL" id="JAUFRC010000001">
    <property type="protein sequence ID" value="MDN3713293.1"/>
    <property type="molecule type" value="Genomic_DNA"/>
</dbReference>
<dbReference type="Proteomes" id="UP001243846">
    <property type="component" value="Unassembled WGS sequence"/>
</dbReference>
<name>A0ABT8D937_9RHOB</name>
<keyword evidence="2" id="KW-1185">Reference proteome</keyword>
<protein>
    <submittedName>
        <fullName evidence="1">Uncharacterized protein</fullName>
    </submittedName>
</protein>
<evidence type="ECO:0000313" key="1">
    <source>
        <dbReference type="EMBL" id="MDN3713293.1"/>
    </source>
</evidence>
<gene>
    <name evidence="1" type="ORF">QWZ10_19050</name>
</gene>